<evidence type="ECO:0000313" key="1">
    <source>
        <dbReference type="EMBL" id="TID14391.1"/>
    </source>
</evidence>
<dbReference type="OrthoDB" id="8943665at2759"/>
<gene>
    <name evidence="1" type="ORF">E6O75_ATG09470</name>
</gene>
<keyword evidence="2" id="KW-1185">Reference proteome</keyword>
<reference evidence="1 2" key="1">
    <citation type="submission" date="2019-04" db="EMBL/GenBank/DDBJ databases">
        <title>High contiguity whole genome sequence and gene annotation resource for two Venturia nashicola isolates.</title>
        <authorList>
            <person name="Prokchorchik M."/>
            <person name="Won K."/>
            <person name="Lee Y."/>
            <person name="Choi E.D."/>
            <person name="Segonzac C."/>
            <person name="Sohn K.H."/>
        </authorList>
    </citation>
    <scope>NUCLEOTIDE SEQUENCE [LARGE SCALE GENOMIC DNA]</scope>
    <source>
        <strain evidence="1 2">PRI2</strain>
    </source>
</reference>
<accession>A0A4Z1NGD3</accession>
<dbReference type="Proteomes" id="UP000298493">
    <property type="component" value="Unassembled WGS sequence"/>
</dbReference>
<protein>
    <submittedName>
        <fullName evidence="1">Histidine-rich glycoprotein-like</fullName>
    </submittedName>
</protein>
<evidence type="ECO:0000313" key="2">
    <source>
        <dbReference type="Proteomes" id="UP000298493"/>
    </source>
</evidence>
<dbReference type="AlphaFoldDB" id="A0A4Z1NGD3"/>
<sequence length="196" mass="21888">MGSAPFETNELFKHNGHFENDPTGARNLPLYLDYNRRNPIITTYPDQHFVTNISSSQHLIASISSPASHRQHLITSISSPASHHQHLIASISSPASHHQHLITSISSPASHHQHFSHCQPCGANTFSPVLQRMPALYHQHFSILQHQSIQTVPAQHFSSGQRTKVMKTATVPICSFGLSRFAVLLFIFKFFIDALV</sequence>
<name>A0A4Z1NGD3_9PEZI</name>
<organism evidence="1 2">
    <name type="scientific">Venturia nashicola</name>
    <dbReference type="NCBI Taxonomy" id="86259"/>
    <lineage>
        <taxon>Eukaryota</taxon>
        <taxon>Fungi</taxon>
        <taxon>Dikarya</taxon>
        <taxon>Ascomycota</taxon>
        <taxon>Pezizomycotina</taxon>
        <taxon>Dothideomycetes</taxon>
        <taxon>Pleosporomycetidae</taxon>
        <taxon>Venturiales</taxon>
        <taxon>Venturiaceae</taxon>
        <taxon>Venturia</taxon>
    </lineage>
</organism>
<proteinExistence type="predicted"/>
<comment type="caution">
    <text evidence="1">The sequence shown here is derived from an EMBL/GenBank/DDBJ whole genome shotgun (WGS) entry which is preliminary data.</text>
</comment>
<dbReference type="EMBL" id="SNSC02000023">
    <property type="protein sequence ID" value="TID14391.1"/>
    <property type="molecule type" value="Genomic_DNA"/>
</dbReference>